<accession>A0A0C3CL29</accession>
<reference evidence="2" key="2">
    <citation type="submission" date="2015-01" db="EMBL/GenBank/DDBJ databases">
        <title>Evolutionary Origins and Diversification of the Mycorrhizal Mutualists.</title>
        <authorList>
            <consortium name="DOE Joint Genome Institute"/>
            <consortium name="Mycorrhizal Genomics Consortium"/>
            <person name="Kohler A."/>
            <person name="Kuo A."/>
            <person name="Nagy L.G."/>
            <person name="Floudas D."/>
            <person name="Copeland A."/>
            <person name="Barry K.W."/>
            <person name="Cichocki N."/>
            <person name="Veneault-Fourrey C."/>
            <person name="LaButti K."/>
            <person name="Lindquist E.A."/>
            <person name="Lipzen A."/>
            <person name="Lundell T."/>
            <person name="Morin E."/>
            <person name="Murat C."/>
            <person name="Riley R."/>
            <person name="Ohm R."/>
            <person name="Sun H."/>
            <person name="Tunlid A."/>
            <person name="Henrissat B."/>
            <person name="Grigoriev I.V."/>
            <person name="Hibbett D.S."/>
            <person name="Martin F."/>
        </authorList>
    </citation>
    <scope>NUCLEOTIDE SEQUENCE [LARGE SCALE GENOMIC DNA]</scope>
    <source>
        <strain evidence="2">Zn</strain>
    </source>
</reference>
<evidence type="ECO:0000313" key="2">
    <source>
        <dbReference type="Proteomes" id="UP000054321"/>
    </source>
</evidence>
<dbReference type="AlphaFoldDB" id="A0A0C3CL29"/>
<sequence length="57" mass="6532">MSLPLSAVIPPVFAARFSTYPFAFVTGSETNDHRHHLHAMCLTFEYTLLLKPLNRDR</sequence>
<reference evidence="1 2" key="1">
    <citation type="submission" date="2014-04" db="EMBL/GenBank/DDBJ databases">
        <authorList>
            <consortium name="DOE Joint Genome Institute"/>
            <person name="Kuo A."/>
            <person name="Martino E."/>
            <person name="Perotto S."/>
            <person name="Kohler A."/>
            <person name="Nagy L.G."/>
            <person name="Floudas D."/>
            <person name="Copeland A."/>
            <person name="Barry K.W."/>
            <person name="Cichocki N."/>
            <person name="Veneault-Fourrey C."/>
            <person name="LaButti K."/>
            <person name="Lindquist E.A."/>
            <person name="Lipzen A."/>
            <person name="Lundell T."/>
            <person name="Morin E."/>
            <person name="Murat C."/>
            <person name="Sun H."/>
            <person name="Tunlid A."/>
            <person name="Henrissat B."/>
            <person name="Grigoriev I.V."/>
            <person name="Hibbett D.S."/>
            <person name="Martin F."/>
            <person name="Nordberg H.P."/>
            <person name="Cantor M.N."/>
            <person name="Hua S.X."/>
        </authorList>
    </citation>
    <scope>NUCLEOTIDE SEQUENCE [LARGE SCALE GENOMIC DNA]</scope>
    <source>
        <strain evidence="1 2">Zn</strain>
    </source>
</reference>
<protein>
    <submittedName>
        <fullName evidence="1">Uncharacterized protein</fullName>
    </submittedName>
</protein>
<dbReference type="EMBL" id="KN832878">
    <property type="protein sequence ID" value="KIM99668.1"/>
    <property type="molecule type" value="Genomic_DNA"/>
</dbReference>
<dbReference type="Proteomes" id="UP000054321">
    <property type="component" value="Unassembled WGS sequence"/>
</dbReference>
<evidence type="ECO:0000313" key="1">
    <source>
        <dbReference type="EMBL" id="KIM99668.1"/>
    </source>
</evidence>
<dbReference type="HOGENOM" id="CLU_2997053_0_0_1"/>
<organism evidence="1 2">
    <name type="scientific">Oidiodendron maius (strain Zn)</name>
    <dbReference type="NCBI Taxonomy" id="913774"/>
    <lineage>
        <taxon>Eukaryota</taxon>
        <taxon>Fungi</taxon>
        <taxon>Dikarya</taxon>
        <taxon>Ascomycota</taxon>
        <taxon>Pezizomycotina</taxon>
        <taxon>Leotiomycetes</taxon>
        <taxon>Leotiomycetes incertae sedis</taxon>
        <taxon>Myxotrichaceae</taxon>
        <taxon>Oidiodendron</taxon>
    </lineage>
</organism>
<dbReference type="InParanoid" id="A0A0C3CL29"/>
<gene>
    <name evidence="1" type="ORF">OIDMADRAFT_19745</name>
</gene>
<proteinExistence type="predicted"/>
<name>A0A0C3CL29_OIDMZ</name>
<keyword evidence="2" id="KW-1185">Reference proteome</keyword>